<keyword evidence="1" id="KW-0472">Membrane</keyword>
<dbReference type="PaxDb" id="29760-VIT_00s0239g00100.t01"/>
<keyword evidence="4" id="KW-1185">Reference proteome</keyword>
<gene>
    <name evidence="3" type="ORF">VIT_00s0239g00100</name>
</gene>
<dbReference type="HOGENOM" id="CLU_2578769_0_0_1"/>
<name>D7TRF8_VITVI</name>
<dbReference type="STRING" id="29760.D7TRF8"/>
<feature type="chain" id="PRO_5003106589" evidence="2">
    <location>
        <begin position="18"/>
        <end position="81"/>
    </location>
</feature>
<evidence type="ECO:0000256" key="1">
    <source>
        <dbReference type="SAM" id="Phobius"/>
    </source>
</evidence>
<protein>
    <submittedName>
        <fullName evidence="3">Uncharacterized protein</fullName>
    </submittedName>
</protein>
<accession>D7TRF8</accession>
<proteinExistence type="predicted"/>
<organism evidence="3 4">
    <name type="scientific">Vitis vinifera</name>
    <name type="common">Grape</name>
    <dbReference type="NCBI Taxonomy" id="29760"/>
    <lineage>
        <taxon>Eukaryota</taxon>
        <taxon>Viridiplantae</taxon>
        <taxon>Streptophyta</taxon>
        <taxon>Embryophyta</taxon>
        <taxon>Tracheophyta</taxon>
        <taxon>Spermatophyta</taxon>
        <taxon>Magnoliopsida</taxon>
        <taxon>eudicotyledons</taxon>
        <taxon>Gunneridae</taxon>
        <taxon>Pentapetalae</taxon>
        <taxon>rosids</taxon>
        <taxon>Vitales</taxon>
        <taxon>Vitaceae</taxon>
        <taxon>Viteae</taxon>
        <taxon>Vitis</taxon>
    </lineage>
</organism>
<evidence type="ECO:0000313" key="4">
    <source>
        <dbReference type="Proteomes" id="UP000009183"/>
    </source>
</evidence>
<evidence type="ECO:0000256" key="2">
    <source>
        <dbReference type="SAM" id="SignalP"/>
    </source>
</evidence>
<keyword evidence="1" id="KW-0812">Transmembrane</keyword>
<dbReference type="EMBL" id="FN596023">
    <property type="protein sequence ID" value="CBI33082.3"/>
    <property type="molecule type" value="Genomic_DNA"/>
</dbReference>
<sequence>MCLLVSSLLFLIHPFTTVKLLTPTNLHIKYQCSTSFLFGGSCFLVFKYSDLEPSVLFGENGIFFLGFWFVVCLGKLKIFPK</sequence>
<reference evidence="4" key="1">
    <citation type="journal article" date="2007" name="Nature">
        <title>The grapevine genome sequence suggests ancestral hexaploidization in major angiosperm phyla.</title>
        <authorList>
            <consortium name="The French-Italian Public Consortium for Grapevine Genome Characterization."/>
            <person name="Jaillon O."/>
            <person name="Aury J.-M."/>
            <person name="Noel B."/>
            <person name="Policriti A."/>
            <person name="Clepet C."/>
            <person name="Casagrande A."/>
            <person name="Choisne N."/>
            <person name="Aubourg S."/>
            <person name="Vitulo N."/>
            <person name="Jubin C."/>
            <person name="Vezzi A."/>
            <person name="Legeai F."/>
            <person name="Hugueney P."/>
            <person name="Dasilva C."/>
            <person name="Horner D."/>
            <person name="Mica E."/>
            <person name="Jublot D."/>
            <person name="Poulain J."/>
            <person name="Bruyere C."/>
            <person name="Billault A."/>
            <person name="Segurens B."/>
            <person name="Gouyvenoux M."/>
            <person name="Ugarte E."/>
            <person name="Cattonaro F."/>
            <person name="Anthouard V."/>
            <person name="Vico V."/>
            <person name="Del Fabbro C."/>
            <person name="Alaux M."/>
            <person name="Di Gaspero G."/>
            <person name="Dumas V."/>
            <person name="Felice N."/>
            <person name="Paillard S."/>
            <person name="Juman I."/>
            <person name="Moroldo M."/>
            <person name="Scalabrin S."/>
            <person name="Canaguier A."/>
            <person name="Le Clainche I."/>
            <person name="Malacrida G."/>
            <person name="Durand E."/>
            <person name="Pesole G."/>
            <person name="Laucou V."/>
            <person name="Chatelet P."/>
            <person name="Merdinoglu D."/>
            <person name="Delledonne M."/>
            <person name="Pezzotti M."/>
            <person name="Lecharny A."/>
            <person name="Scarpelli C."/>
            <person name="Artiguenave F."/>
            <person name="Pe M.E."/>
            <person name="Valle G."/>
            <person name="Morgante M."/>
            <person name="Caboche M."/>
            <person name="Adam-Blondon A.-F."/>
            <person name="Weissenbach J."/>
            <person name="Quetier F."/>
            <person name="Wincker P."/>
        </authorList>
    </citation>
    <scope>NUCLEOTIDE SEQUENCE [LARGE SCALE GENOMIC DNA]</scope>
    <source>
        <strain evidence="4">cv. Pinot noir / PN40024</strain>
    </source>
</reference>
<dbReference type="AlphaFoldDB" id="D7TRF8"/>
<keyword evidence="2" id="KW-0732">Signal</keyword>
<feature type="transmembrane region" description="Helical" evidence="1">
    <location>
        <begin position="55"/>
        <end position="76"/>
    </location>
</feature>
<dbReference type="InParanoid" id="D7TRF8"/>
<feature type="signal peptide" evidence="2">
    <location>
        <begin position="1"/>
        <end position="17"/>
    </location>
</feature>
<evidence type="ECO:0000313" key="3">
    <source>
        <dbReference type="EMBL" id="CBI33082.3"/>
    </source>
</evidence>
<keyword evidence="1" id="KW-1133">Transmembrane helix</keyword>
<dbReference type="Proteomes" id="UP000009183">
    <property type="component" value="Unassembled WGS sequence, unordered"/>
</dbReference>